<evidence type="ECO:0000313" key="1">
    <source>
        <dbReference type="EMBL" id="JAE17482.1"/>
    </source>
</evidence>
<organism evidence="1">
    <name type="scientific">Arundo donax</name>
    <name type="common">Giant reed</name>
    <name type="synonym">Donax arundinaceus</name>
    <dbReference type="NCBI Taxonomy" id="35708"/>
    <lineage>
        <taxon>Eukaryota</taxon>
        <taxon>Viridiplantae</taxon>
        <taxon>Streptophyta</taxon>
        <taxon>Embryophyta</taxon>
        <taxon>Tracheophyta</taxon>
        <taxon>Spermatophyta</taxon>
        <taxon>Magnoliopsida</taxon>
        <taxon>Liliopsida</taxon>
        <taxon>Poales</taxon>
        <taxon>Poaceae</taxon>
        <taxon>PACMAD clade</taxon>
        <taxon>Arundinoideae</taxon>
        <taxon>Arundineae</taxon>
        <taxon>Arundo</taxon>
    </lineage>
</organism>
<proteinExistence type="predicted"/>
<accession>A0A0A9FYY4</accession>
<dbReference type="EMBL" id="GBRH01180414">
    <property type="protein sequence ID" value="JAE17482.1"/>
    <property type="molecule type" value="Transcribed_RNA"/>
</dbReference>
<reference evidence="1" key="1">
    <citation type="submission" date="2014-09" db="EMBL/GenBank/DDBJ databases">
        <authorList>
            <person name="Magalhaes I.L.F."/>
            <person name="Oliveira U."/>
            <person name="Santos F.R."/>
            <person name="Vidigal T.H.D.A."/>
            <person name="Brescovit A.D."/>
            <person name="Santos A.J."/>
        </authorList>
    </citation>
    <scope>NUCLEOTIDE SEQUENCE</scope>
    <source>
        <tissue evidence="1">Shoot tissue taken approximately 20 cm above the soil surface</tissue>
    </source>
</reference>
<name>A0A0A9FYY4_ARUDO</name>
<reference evidence="1" key="2">
    <citation type="journal article" date="2015" name="Data Brief">
        <title>Shoot transcriptome of the giant reed, Arundo donax.</title>
        <authorList>
            <person name="Barrero R.A."/>
            <person name="Guerrero F.D."/>
            <person name="Moolhuijzen P."/>
            <person name="Goolsby J.A."/>
            <person name="Tidwell J."/>
            <person name="Bellgard S.E."/>
            <person name="Bellgard M.I."/>
        </authorList>
    </citation>
    <scope>NUCLEOTIDE SEQUENCE</scope>
    <source>
        <tissue evidence="1">Shoot tissue taken approximately 20 cm above the soil surface</tissue>
    </source>
</reference>
<sequence length="9" mass="1079">MSSVTRGRW</sequence>
<protein>
    <submittedName>
        <fullName evidence="1">Uncharacterized protein</fullName>
    </submittedName>
</protein>